<dbReference type="SUPFAM" id="SSF55874">
    <property type="entry name" value="ATPase domain of HSP90 chaperone/DNA topoisomerase II/histidine kinase"/>
    <property type="match status" value="1"/>
</dbReference>
<dbReference type="Pfam" id="PF25856">
    <property type="entry name" value="MPN635_N"/>
    <property type="match status" value="1"/>
</dbReference>
<dbReference type="PATRIC" id="fig|1232189.3.peg.2603"/>
<proteinExistence type="predicted"/>
<name>M1ZPZ5_CLOBO</name>
<dbReference type="AlphaFoldDB" id="M1ZPZ5"/>
<dbReference type="InterPro" id="IPR058987">
    <property type="entry name" value="MPN635_N"/>
</dbReference>
<reference evidence="2 3" key="2">
    <citation type="submission" date="2013-03" db="EMBL/GenBank/DDBJ databases">
        <title>Diversity in Clostridium botulinum.</title>
        <authorList>
            <person name="Timme R.E."/>
            <person name="Allard M."/>
            <person name="Luo Y."/>
            <person name="Strain E."/>
            <person name="Gonzalez-Escalona N."/>
            <person name="Brown E."/>
        </authorList>
    </citation>
    <scope>NUCLEOTIDE SEQUENCE [LARGE SCALE GENOMIC DNA]</scope>
    <source>
        <strain evidence="2 3">CFSAN001627</strain>
    </source>
</reference>
<comment type="caution">
    <text evidence="2">The sequence shown here is derived from an EMBL/GenBank/DDBJ whole genome shotgun (WGS) entry which is preliminary data.</text>
</comment>
<evidence type="ECO:0000313" key="3">
    <source>
        <dbReference type="Proteomes" id="UP000011944"/>
    </source>
</evidence>
<dbReference type="InterPro" id="IPR036890">
    <property type="entry name" value="HATPase_C_sf"/>
</dbReference>
<protein>
    <recommendedName>
        <fullName evidence="1">MPN635 N-terminal domain-containing protein</fullName>
    </recommendedName>
</protein>
<dbReference type="EMBL" id="AMXI01001012">
    <property type="protein sequence ID" value="EKN40901.1"/>
    <property type="molecule type" value="Genomic_DNA"/>
</dbReference>
<reference evidence="2 3" key="1">
    <citation type="submission" date="2012-10" db="EMBL/GenBank/DDBJ databases">
        <authorList>
            <person name="Strain E.A."/>
            <person name="Brown E."/>
            <person name="Allard M.W."/>
            <person name="Gonzalez-Escalona N."/>
            <person name="Timme R."/>
        </authorList>
    </citation>
    <scope>NUCLEOTIDE SEQUENCE [LARGE SCALE GENOMIC DNA]</scope>
    <source>
        <strain evidence="2 3">CFSAN001627</strain>
    </source>
</reference>
<organism evidence="2 3">
    <name type="scientific">Clostridium botulinum CFSAN001627</name>
    <dbReference type="NCBI Taxonomy" id="1232189"/>
    <lineage>
        <taxon>Bacteria</taxon>
        <taxon>Bacillati</taxon>
        <taxon>Bacillota</taxon>
        <taxon>Clostridia</taxon>
        <taxon>Eubacteriales</taxon>
        <taxon>Clostridiaceae</taxon>
        <taxon>Clostridium</taxon>
    </lineage>
</organism>
<accession>M1ZPZ5</accession>
<dbReference type="Pfam" id="PF13589">
    <property type="entry name" value="HATPase_c_3"/>
    <property type="match status" value="1"/>
</dbReference>
<gene>
    <name evidence="2" type="ORF">CFSAN001627_16568</name>
</gene>
<feature type="domain" description="MPN635 N-terminal" evidence="1">
    <location>
        <begin position="155"/>
        <end position="245"/>
    </location>
</feature>
<sequence>MDRQQIDVIDLNIGENYLNDWDVYYAIREIIANALDEQQNENIEITYKNEEDECIIRDFGSGLKIENFIMMGSSKISNGNVIGKFGVGLKDALGVLNNNGVQVKIRTDKYLFKFYMKEKSKITNAQTLHVYVYPNNDKAFKGTEFIFKKCKREYIEQAKKEFLMFKWNEVEFIEKTQFGDILKKENNNADIYINGMKIGEDKNLAFSYNIKNISSKLKKSLNRERKYISRDAYREDIKRIIKKSTKIEVLNIFEKQLRRTYSDNSYAEIKWNTVLIKMSKYIINKYKSKNVRFICNEDIVNNKELYDLLCKSKNTEIINVSDKIKKDIAKYRKYIYEDNLFIEDSFVIEEELLNKKDLNESQKNVLEESIKILSKIALLKNDYLPLDNIRISKVPIGNMMHEDYGIIIPLNSLMDVETCAVKIINVTSSLGDNSTEFKERIVGNLIKIIYEQNINKNKMIFK</sequence>
<dbReference type="Gene3D" id="3.30.565.10">
    <property type="entry name" value="Histidine kinase-like ATPase, C-terminal domain"/>
    <property type="match status" value="1"/>
</dbReference>
<evidence type="ECO:0000313" key="2">
    <source>
        <dbReference type="EMBL" id="EKN40901.1"/>
    </source>
</evidence>
<dbReference type="Proteomes" id="UP000011944">
    <property type="component" value="Unassembled WGS sequence"/>
</dbReference>
<evidence type="ECO:0000259" key="1">
    <source>
        <dbReference type="Pfam" id="PF25856"/>
    </source>
</evidence>